<evidence type="ECO:0000313" key="2">
    <source>
        <dbReference type="Proteomes" id="UP001324427"/>
    </source>
</evidence>
<dbReference type="AlphaFoldDB" id="A0AAV9JD80"/>
<sequence>MVVTAQTLPTATASASQAKGVFRMLDLPPELREHIYYLAIESFPVIDTAAVQDKVIIPAITQVSQQLRNEGLAVFYRNRPVEVSFHCDQNVRRAKIWAKSWADHAKDFTTIMFSGKMRATGYEFFHITVEKIKTAPYFKVHARPGVSRTGAVVVEHMQYQIEARLKSFSKRASSQEQAKLTAEQFPVLIEVVERASQFLPPAEPNRT</sequence>
<dbReference type="Proteomes" id="UP001324427">
    <property type="component" value="Unassembled WGS sequence"/>
</dbReference>
<protein>
    <submittedName>
        <fullName evidence="1">Uncharacterized protein</fullName>
    </submittedName>
</protein>
<comment type="caution">
    <text evidence="1">The sequence shown here is derived from an EMBL/GenBank/DDBJ whole genome shotgun (WGS) entry which is preliminary data.</text>
</comment>
<proteinExistence type="predicted"/>
<keyword evidence="2" id="KW-1185">Reference proteome</keyword>
<name>A0AAV9JD80_9PEZI</name>
<reference evidence="1 2" key="1">
    <citation type="submission" date="2021-11" db="EMBL/GenBank/DDBJ databases">
        <title>Black yeast isolated from Biological Soil Crust.</title>
        <authorList>
            <person name="Kurbessoian T."/>
        </authorList>
    </citation>
    <scope>NUCLEOTIDE SEQUENCE [LARGE SCALE GENOMIC DNA]</scope>
    <source>
        <strain evidence="1 2">CCFEE 5522</strain>
    </source>
</reference>
<organism evidence="1 2">
    <name type="scientific">Oleoguttula mirabilis</name>
    <dbReference type="NCBI Taxonomy" id="1507867"/>
    <lineage>
        <taxon>Eukaryota</taxon>
        <taxon>Fungi</taxon>
        <taxon>Dikarya</taxon>
        <taxon>Ascomycota</taxon>
        <taxon>Pezizomycotina</taxon>
        <taxon>Dothideomycetes</taxon>
        <taxon>Dothideomycetidae</taxon>
        <taxon>Mycosphaerellales</taxon>
        <taxon>Teratosphaeriaceae</taxon>
        <taxon>Oleoguttula</taxon>
    </lineage>
</organism>
<evidence type="ECO:0000313" key="1">
    <source>
        <dbReference type="EMBL" id="KAK4542780.1"/>
    </source>
</evidence>
<dbReference type="EMBL" id="JAVFHQ010000038">
    <property type="protein sequence ID" value="KAK4542780.1"/>
    <property type="molecule type" value="Genomic_DNA"/>
</dbReference>
<accession>A0AAV9JD80</accession>
<gene>
    <name evidence="1" type="ORF">LTR36_006156</name>
</gene>